<accession>A0A2V2BMX0</accession>
<dbReference type="AlphaFoldDB" id="A0A2V2BMX0"/>
<organism evidence="1 2">
    <name type="scientific">Pantoea allii</name>
    <dbReference type="NCBI Taxonomy" id="574096"/>
    <lineage>
        <taxon>Bacteria</taxon>
        <taxon>Pseudomonadati</taxon>
        <taxon>Pseudomonadota</taxon>
        <taxon>Gammaproteobacteria</taxon>
        <taxon>Enterobacterales</taxon>
        <taxon>Erwiniaceae</taxon>
        <taxon>Pantoea</taxon>
    </lineage>
</organism>
<dbReference type="EMBL" id="QGHF01000001">
    <property type="protein sequence ID" value="PWL00964.1"/>
    <property type="molecule type" value="Genomic_DNA"/>
</dbReference>
<gene>
    <name evidence="1" type="ORF">C7431_101783</name>
</gene>
<proteinExistence type="predicted"/>
<dbReference type="Proteomes" id="UP000245981">
    <property type="component" value="Unassembled WGS sequence"/>
</dbReference>
<evidence type="ECO:0000313" key="1">
    <source>
        <dbReference type="EMBL" id="PWL00964.1"/>
    </source>
</evidence>
<name>A0A2V2BMX0_9GAMM</name>
<reference evidence="1 2" key="1">
    <citation type="submission" date="2018-05" db="EMBL/GenBank/DDBJ databases">
        <title>Genomic Encyclopedia of Type Strains, Phase IV (KMG-V): Genome sequencing to study the core and pangenomes of soil and plant-associated prokaryotes.</title>
        <authorList>
            <person name="Whitman W."/>
        </authorList>
    </citation>
    <scope>NUCLEOTIDE SEQUENCE [LARGE SCALE GENOMIC DNA]</scope>
    <source>
        <strain evidence="1 2">PNA 200-10</strain>
    </source>
</reference>
<evidence type="ECO:0000313" key="2">
    <source>
        <dbReference type="Proteomes" id="UP000245981"/>
    </source>
</evidence>
<sequence>MLVQLPEDIIFYYSNPYANLIIVIGMHNFYGYSLSTKPSVLSLTVEGIQEISS</sequence>
<comment type="caution">
    <text evidence="1">The sequence shown here is derived from an EMBL/GenBank/DDBJ whole genome shotgun (WGS) entry which is preliminary data.</text>
</comment>
<protein>
    <submittedName>
        <fullName evidence="1">Uncharacterized protein</fullName>
    </submittedName>
</protein>